<dbReference type="InterPro" id="IPR036770">
    <property type="entry name" value="Ankyrin_rpt-contain_sf"/>
</dbReference>
<protein>
    <submittedName>
        <fullName evidence="1">Uncharacterized protein</fullName>
    </submittedName>
</protein>
<dbReference type="AlphaFoldDB" id="A0A3P7L0S6"/>
<evidence type="ECO:0000313" key="2">
    <source>
        <dbReference type="Proteomes" id="UP000281553"/>
    </source>
</evidence>
<keyword evidence="2" id="KW-1185">Reference proteome</keyword>
<dbReference type="EMBL" id="UYRU01050601">
    <property type="protein sequence ID" value="VDN11065.1"/>
    <property type="molecule type" value="Genomic_DNA"/>
</dbReference>
<dbReference type="Gene3D" id="1.25.40.20">
    <property type="entry name" value="Ankyrin repeat-containing domain"/>
    <property type="match status" value="1"/>
</dbReference>
<sequence length="119" mass="13198">MRLSNLLCAEFLLSIPETDATLINFCGQQPLHVLANHPHTEEGIRDCFFDRRPDIDVNAVDAAALMLAFAAKNIDFCIYLLAKGASLGNVNFDNWSIFAGGVTSPDFRQLKRILGQIIF</sequence>
<gene>
    <name evidence="1" type="ORF">DILT_LOCUS6896</name>
</gene>
<evidence type="ECO:0000313" key="1">
    <source>
        <dbReference type="EMBL" id="VDN11065.1"/>
    </source>
</evidence>
<organism evidence="1 2">
    <name type="scientific">Dibothriocephalus latus</name>
    <name type="common">Fish tapeworm</name>
    <name type="synonym">Diphyllobothrium latum</name>
    <dbReference type="NCBI Taxonomy" id="60516"/>
    <lineage>
        <taxon>Eukaryota</taxon>
        <taxon>Metazoa</taxon>
        <taxon>Spiralia</taxon>
        <taxon>Lophotrochozoa</taxon>
        <taxon>Platyhelminthes</taxon>
        <taxon>Cestoda</taxon>
        <taxon>Eucestoda</taxon>
        <taxon>Diphyllobothriidea</taxon>
        <taxon>Diphyllobothriidae</taxon>
        <taxon>Dibothriocephalus</taxon>
    </lineage>
</organism>
<name>A0A3P7L0S6_DIBLA</name>
<accession>A0A3P7L0S6</accession>
<dbReference type="Proteomes" id="UP000281553">
    <property type="component" value="Unassembled WGS sequence"/>
</dbReference>
<reference evidence="1 2" key="1">
    <citation type="submission" date="2018-11" db="EMBL/GenBank/DDBJ databases">
        <authorList>
            <consortium name="Pathogen Informatics"/>
        </authorList>
    </citation>
    <scope>NUCLEOTIDE SEQUENCE [LARGE SCALE GENOMIC DNA]</scope>
</reference>
<proteinExistence type="predicted"/>
<dbReference type="SUPFAM" id="SSF48403">
    <property type="entry name" value="Ankyrin repeat"/>
    <property type="match status" value="1"/>
</dbReference>